<organism evidence="6 7">
    <name type="scientific">Lomentospora prolificans</name>
    <dbReference type="NCBI Taxonomy" id="41688"/>
    <lineage>
        <taxon>Eukaryota</taxon>
        <taxon>Fungi</taxon>
        <taxon>Dikarya</taxon>
        <taxon>Ascomycota</taxon>
        <taxon>Pezizomycotina</taxon>
        <taxon>Sordariomycetes</taxon>
        <taxon>Hypocreomycetidae</taxon>
        <taxon>Microascales</taxon>
        <taxon>Microascaceae</taxon>
        <taxon>Lomentospora</taxon>
    </lineage>
</organism>
<dbReference type="PROSITE" id="PS50118">
    <property type="entry name" value="HMG_BOX_2"/>
    <property type="match status" value="1"/>
</dbReference>
<reference evidence="6 7" key="1">
    <citation type="journal article" date="2017" name="G3 (Bethesda)">
        <title>First Draft Genome Sequence of the Pathogenic Fungus Lomentospora prolificans (Formerly Scedosporium prolificans).</title>
        <authorList>
            <person name="Luo R."/>
            <person name="Zimin A."/>
            <person name="Workman R."/>
            <person name="Fan Y."/>
            <person name="Pertea G."/>
            <person name="Grossman N."/>
            <person name="Wear M.P."/>
            <person name="Jia B."/>
            <person name="Miller H."/>
            <person name="Casadevall A."/>
            <person name="Timp W."/>
            <person name="Zhang S.X."/>
            <person name="Salzberg S.L."/>
        </authorList>
    </citation>
    <scope>NUCLEOTIDE SEQUENCE [LARGE SCALE GENOMIC DNA]</scope>
    <source>
        <strain evidence="6 7">JHH-5317</strain>
    </source>
</reference>
<dbReference type="PANTHER" id="PTHR46040">
    <property type="entry name" value="HIGH MOBILITY GROUP PROTEIN 2"/>
    <property type="match status" value="1"/>
</dbReference>
<dbReference type="Gene3D" id="1.10.30.10">
    <property type="entry name" value="High mobility group box domain"/>
    <property type="match status" value="1"/>
</dbReference>
<dbReference type="STRING" id="41688.A0A2N3N2L0"/>
<dbReference type="PANTHER" id="PTHR46040:SF3">
    <property type="entry name" value="HIGH MOBILITY GROUP PROTEIN 2"/>
    <property type="match status" value="1"/>
</dbReference>
<dbReference type="SMART" id="SM00398">
    <property type="entry name" value="HMG"/>
    <property type="match status" value="1"/>
</dbReference>
<feature type="domain" description="HMG box" evidence="5">
    <location>
        <begin position="56"/>
        <end position="122"/>
    </location>
</feature>
<evidence type="ECO:0000313" key="7">
    <source>
        <dbReference type="Proteomes" id="UP000233524"/>
    </source>
</evidence>
<proteinExistence type="predicted"/>
<accession>A0A2N3N2L0</accession>
<name>A0A2N3N2L0_9PEZI</name>
<dbReference type="Pfam" id="PF00505">
    <property type="entry name" value="HMG_box"/>
    <property type="match status" value="1"/>
</dbReference>
<evidence type="ECO:0000256" key="3">
    <source>
        <dbReference type="PROSITE-ProRule" id="PRU00267"/>
    </source>
</evidence>
<dbReference type="InterPro" id="IPR009071">
    <property type="entry name" value="HMG_box_dom"/>
</dbReference>
<sequence>MQTLAEIFSELGISQYLRAFVQEGFDSWNTILDITESDLDALGVKRGHRRPDKNAPEKPPSAYVLFSNKIREELKGQALSFTELAKLVGENWQSLPQAERERLETKAQQAKDKYVGELAEYKKTPEYRKYCQYLQDFKKKQQQNTQSQGTHGRERVSC</sequence>
<dbReference type="GO" id="GO:0010468">
    <property type="term" value="P:regulation of gene expression"/>
    <property type="evidence" value="ECO:0007669"/>
    <property type="project" value="TreeGrafter"/>
</dbReference>
<dbReference type="InterPro" id="IPR013761">
    <property type="entry name" value="SAM/pointed_sf"/>
</dbReference>
<dbReference type="VEuPathDB" id="FungiDB:jhhlp_007426"/>
<dbReference type="OrthoDB" id="1919336at2759"/>
<keyword evidence="1 3" id="KW-0238">DNA-binding</keyword>
<dbReference type="SUPFAM" id="SSF47769">
    <property type="entry name" value="SAM/Pointed domain"/>
    <property type="match status" value="1"/>
</dbReference>
<feature type="DNA-binding region" description="HMG box" evidence="3">
    <location>
        <begin position="56"/>
        <end position="122"/>
    </location>
</feature>
<feature type="region of interest" description="Disordered" evidence="4">
    <location>
        <begin position="139"/>
        <end position="158"/>
    </location>
</feature>
<dbReference type="InterPro" id="IPR036910">
    <property type="entry name" value="HMG_box_dom_sf"/>
</dbReference>
<evidence type="ECO:0000256" key="2">
    <source>
        <dbReference type="ARBA" id="ARBA00023242"/>
    </source>
</evidence>
<evidence type="ECO:0000259" key="5">
    <source>
        <dbReference type="PROSITE" id="PS50118"/>
    </source>
</evidence>
<dbReference type="EMBL" id="NLAX01001034">
    <property type="protein sequence ID" value="PKS06675.1"/>
    <property type="molecule type" value="Genomic_DNA"/>
</dbReference>
<dbReference type="GO" id="GO:0005634">
    <property type="term" value="C:nucleus"/>
    <property type="evidence" value="ECO:0007669"/>
    <property type="project" value="UniProtKB-UniRule"/>
</dbReference>
<keyword evidence="2 3" id="KW-0539">Nucleus</keyword>
<dbReference type="AlphaFoldDB" id="A0A2N3N2L0"/>
<dbReference type="GO" id="GO:0003677">
    <property type="term" value="F:DNA binding"/>
    <property type="evidence" value="ECO:0007669"/>
    <property type="project" value="UniProtKB-UniRule"/>
</dbReference>
<evidence type="ECO:0000313" key="6">
    <source>
        <dbReference type="EMBL" id="PKS06675.1"/>
    </source>
</evidence>
<evidence type="ECO:0000256" key="4">
    <source>
        <dbReference type="SAM" id="MobiDB-lite"/>
    </source>
</evidence>
<gene>
    <name evidence="6" type="ORF">jhhlp_007426</name>
</gene>
<dbReference type="SUPFAM" id="SSF47095">
    <property type="entry name" value="HMG-box"/>
    <property type="match status" value="1"/>
</dbReference>
<dbReference type="InterPro" id="IPR051965">
    <property type="entry name" value="ChromReg_NeuronalGeneExpr"/>
</dbReference>
<protein>
    <recommendedName>
        <fullName evidence="5">HMG box domain-containing protein</fullName>
    </recommendedName>
</protein>
<evidence type="ECO:0000256" key="1">
    <source>
        <dbReference type="ARBA" id="ARBA00023125"/>
    </source>
</evidence>
<dbReference type="InterPro" id="IPR001660">
    <property type="entry name" value="SAM"/>
</dbReference>
<dbReference type="Pfam" id="PF00536">
    <property type="entry name" value="SAM_1"/>
    <property type="match status" value="1"/>
</dbReference>
<dbReference type="Gene3D" id="1.10.150.50">
    <property type="entry name" value="Transcription Factor, Ets-1"/>
    <property type="match status" value="1"/>
</dbReference>
<dbReference type="Proteomes" id="UP000233524">
    <property type="component" value="Unassembled WGS sequence"/>
</dbReference>
<comment type="caution">
    <text evidence="6">The sequence shown here is derived from an EMBL/GenBank/DDBJ whole genome shotgun (WGS) entry which is preliminary data.</text>
</comment>
<dbReference type="InParanoid" id="A0A2N3N2L0"/>
<keyword evidence="7" id="KW-1185">Reference proteome</keyword>